<keyword evidence="2" id="KW-0378">Hydrolase</keyword>
<name>A0A949JH23_9ACTN</name>
<keyword evidence="2" id="KW-0645">Protease</keyword>
<accession>A0A949JH23</accession>
<dbReference type="GO" id="GO:0008237">
    <property type="term" value="F:metallopeptidase activity"/>
    <property type="evidence" value="ECO:0007669"/>
    <property type="project" value="UniProtKB-KW"/>
</dbReference>
<feature type="region of interest" description="Disordered" evidence="1">
    <location>
        <begin position="262"/>
        <end position="292"/>
    </location>
</feature>
<feature type="compositionally biased region" description="Basic and acidic residues" evidence="1">
    <location>
        <begin position="275"/>
        <end position="285"/>
    </location>
</feature>
<evidence type="ECO:0000256" key="1">
    <source>
        <dbReference type="SAM" id="MobiDB-lite"/>
    </source>
</evidence>
<dbReference type="NCBIfam" id="TIGR03296">
    <property type="entry name" value="M6dom_TIGR03296"/>
    <property type="match status" value="1"/>
</dbReference>
<dbReference type="PANTHER" id="PTHR41775:SF1">
    <property type="entry name" value="PEPTIDASE M6-LIKE DOMAIN-CONTAINING PROTEIN"/>
    <property type="match status" value="1"/>
</dbReference>
<gene>
    <name evidence="2" type="ORF">JGS22_014390</name>
</gene>
<dbReference type="EMBL" id="JAELVF020000001">
    <property type="protein sequence ID" value="MBU7598768.1"/>
    <property type="molecule type" value="Genomic_DNA"/>
</dbReference>
<evidence type="ECO:0000313" key="2">
    <source>
        <dbReference type="EMBL" id="MBU7598768.1"/>
    </source>
</evidence>
<dbReference type="InterPro" id="IPR008757">
    <property type="entry name" value="Peptidase_M6-like_domain"/>
</dbReference>
<dbReference type="PANTHER" id="PTHR41775">
    <property type="entry name" value="SECRETED PROTEIN-RELATED"/>
    <property type="match status" value="1"/>
</dbReference>
<evidence type="ECO:0000313" key="3">
    <source>
        <dbReference type="Proteomes" id="UP000694501"/>
    </source>
</evidence>
<dbReference type="GO" id="GO:0006508">
    <property type="term" value="P:proteolysis"/>
    <property type="evidence" value="ECO:0007669"/>
    <property type="project" value="InterPro"/>
</dbReference>
<keyword evidence="2" id="KW-0482">Metalloprotease</keyword>
<protein>
    <submittedName>
        <fullName evidence="2">M6 family metalloprotease domain-containing protein</fullName>
    </submittedName>
</protein>
<dbReference type="Proteomes" id="UP000694501">
    <property type="component" value="Unassembled WGS sequence"/>
</dbReference>
<comment type="caution">
    <text evidence="2">The sequence shown here is derived from an EMBL/GenBank/DDBJ whole genome shotgun (WGS) entry which is preliminary data.</text>
</comment>
<organism evidence="2 3">
    <name type="scientific">Streptomyces tardus</name>
    <dbReference type="NCBI Taxonomy" id="2780544"/>
    <lineage>
        <taxon>Bacteria</taxon>
        <taxon>Bacillati</taxon>
        <taxon>Actinomycetota</taxon>
        <taxon>Actinomycetes</taxon>
        <taxon>Kitasatosporales</taxon>
        <taxon>Streptomycetaceae</taxon>
        <taxon>Streptomyces</taxon>
    </lineage>
</organism>
<proteinExistence type="predicted"/>
<sequence>MAGPLARAGVGMPCALERTDAHHSLGVSSWDSSYVLPEGRADAVMLFLSFPDSRPGVTPQQLSRDYFPATSDFFRQASYGRFDLRAHPVPRWIEMPKKSTAYDIARDWSTASRASFLRDALAVTDPEVDFGEYDIVYLVADPDAPGVDSDATKVVNFKEPIRVDGTELNRVVTLFERYPADRNVLAHETGHVFDLPDLYNRPEDGKGDWDTHVGDWDLMGSQFGLAPDPFGWHRWKLGWLDDQQVDCVWQPGTSLHTLVPLGAEPEEPRWGGGADDGRGGADDGRGGAQAQAAVARARPASRMAVVRTGAHEAVVLEVREPLGNDVSVCTSGVLAYRVTADRASADGPVEVLDGHPDTAACHGSSVRPELADAPLRVGESLSVDGGDVRISVLDQSESGEWNLRITRR</sequence>
<dbReference type="AlphaFoldDB" id="A0A949JH23"/>
<reference evidence="2" key="1">
    <citation type="submission" date="2021-06" db="EMBL/GenBank/DDBJ databases">
        <title>Sequencing of actinobacteria type strains.</title>
        <authorList>
            <person name="Nguyen G.-S."/>
            <person name="Wentzel A."/>
        </authorList>
    </citation>
    <scope>NUCLEOTIDE SEQUENCE</scope>
    <source>
        <strain evidence="2">P38-E01</strain>
    </source>
</reference>
<keyword evidence="3" id="KW-1185">Reference proteome</keyword>